<organism evidence="2 3">
    <name type="scientific">Forsythia ovata</name>
    <dbReference type="NCBI Taxonomy" id="205694"/>
    <lineage>
        <taxon>Eukaryota</taxon>
        <taxon>Viridiplantae</taxon>
        <taxon>Streptophyta</taxon>
        <taxon>Embryophyta</taxon>
        <taxon>Tracheophyta</taxon>
        <taxon>Spermatophyta</taxon>
        <taxon>Magnoliopsida</taxon>
        <taxon>eudicotyledons</taxon>
        <taxon>Gunneridae</taxon>
        <taxon>Pentapetalae</taxon>
        <taxon>asterids</taxon>
        <taxon>lamiids</taxon>
        <taxon>Lamiales</taxon>
        <taxon>Oleaceae</taxon>
        <taxon>Forsythieae</taxon>
        <taxon>Forsythia</taxon>
    </lineage>
</organism>
<evidence type="ECO:0000256" key="1">
    <source>
        <dbReference type="SAM" id="SignalP"/>
    </source>
</evidence>
<gene>
    <name evidence="2" type="ORF">Fot_18801</name>
</gene>
<feature type="chain" id="PRO_5044779066" evidence="1">
    <location>
        <begin position="31"/>
        <end position="116"/>
    </location>
</feature>
<evidence type="ECO:0000313" key="2">
    <source>
        <dbReference type="EMBL" id="KAL2537410.1"/>
    </source>
</evidence>
<protein>
    <submittedName>
        <fullName evidence="2">U-box domain-containing protein 38-like</fullName>
    </submittedName>
</protein>
<dbReference type="Gene3D" id="1.25.10.10">
    <property type="entry name" value="Leucine-rich Repeat Variant"/>
    <property type="match status" value="1"/>
</dbReference>
<comment type="caution">
    <text evidence="2">The sequence shown here is derived from an EMBL/GenBank/DDBJ whole genome shotgun (WGS) entry which is preliminary data.</text>
</comment>
<keyword evidence="1" id="KW-0732">Signal</keyword>
<keyword evidence="3" id="KW-1185">Reference proteome</keyword>
<dbReference type="EMBL" id="JBFOLJ010000005">
    <property type="protein sequence ID" value="KAL2537410.1"/>
    <property type="molecule type" value="Genomic_DNA"/>
</dbReference>
<sequence>MGSLLGLLKDPAVAVWVVLVVVNLAACAEGQSALLDANAVECLVGMLRIGNEWGLGSTRENCEDGQGVARGGGEWKLARKEKARRILMTLREWEESWTQLNYVLSPNYVWYPYRNF</sequence>
<evidence type="ECO:0000313" key="3">
    <source>
        <dbReference type="Proteomes" id="UP001604277"/>
    </source>
</evidence>
<accession>A0ABD1VM12</accession>
<dbReference type="AlphaFoldDB" id="A0ABD1VM12"/>
<dbReference type="InterPro" id="IPR011989">
    <property type="entry name" value="ARM-like"/>
</dbReference>
<proteinExistence type="predicted"/>
<name>A0ABD1VM12_9LAMI</name>
<feature type="signal peptide" evidence="1">
    <location>
        <begin position="1"/>
        <end position="30"/>
    </location>
</feature>
<dbReference type="Proteomes" id="UP001604277">
    <property type="component" value="Unassembled WGS sequence"/>
</dbReference>
<reference evidence="3" key="1">
    <citation type="submission" date="2024-07" db="EMBL/GenBank/DDBJ databases">
        <title>Two chromosome-level genome assemblies of Korean endemic species Abeliophyllum distichum and Forsythia ovata (Oleaceae).</title>
        <authorList>
            <person name="Jang H."/>
        </authorList>
    </citation>
    <scope>NUCLEOTIDE SEQUENCE [LARGE SCALE GENOMIC DNA]</scope>
</reference>